<feature type="domain" description="Autotransporter" evidence="1">
    <location>
        <begin position="1"/>
        <end position="157"/>
    </location>
</feature>
<dbReference type="PROSITE" id="PS51208">
    <property type="entry name" value="AUTOTRANSPORTER"/>
    <property type="match status" value="1"/>
</dbReference>
<keyword evidence="3" id="KW-1185">Reference proteome</keyword>
<dbReference type="Pfam" id="PF03797">
    <property type="entry name" value="Autotransporter"/>
    <property type="match status" value="1"/>
</dbReference>
<dbReference type="NCBIfam" id="TIGR01414">
    <property type="entry name" value="autotrans_barl"/>
    <property type="match status" value="1"/>
</dbReference>
<organism evidence="2 3">
    <name type="scientific">Pandoraea anapnoica</name>
    <dbReference type="NCBI Taxonomy" id="2508301"/>
    <lineage>
        <taxon>Bacteria</taxon>
        <taxon>Pseudomonadati</taxon>
        <taxon>Pseudomonadota</taxon>
        <taxon>Betaproteobacteria</taxon>
        <taxon>Burkholderiales</taxon>
        <taxon>Burkholderiaceae</taxon>
        <taxon>Pandoraea</taxon>
    </lineage>
</organism>
<accession>A0A5E5APP3</accession>
<dbReference type="GO" id="GO:0019867">
    <property type="term" value="C:outer membrane"/>
    <property type="evidence" value="ECO:0007669"/>
    <property type="project" value="InterPro"/>
</dbReference>
<dbReference type="Proteomes" id="UP000383122">
    <property type="component" value="Unassembled WGS sequence"/>
</dbReference>
<dbReference type="InterPro" id="IPR051551">
    <property type="entry name" value="Autotransporter_adhesion"/>
</dbReference>
<dbReference type="InterPro" id="IPR006315">
    <property type="entry name" value="OM_autotransptr_brl_dom"/>
</dbReference>
<sequence>MGVATSIEAGQRVAIDQNWSVTPQAQLMWSSIDARAFQDAWGSDVSMHGSNSLIGRLGVAANYTNSWKDSQGRSMNASFYGILNVYQEMLGGSSVNVAGVDFDTRTDRTWMGAGVGGSYSWADNKYTVYGESSVNTSVNHFGGNYNVKANLGFRMKF</sequence>
<dbReference type="AlphaFoldDB" id="A0A5E5APP3"/>
<evidence type="ECO:0000313" key="2">
    <source>
        <dbReference type="EMBL" id="VVE74977.1"/>
    </source>
</evidence>
<proteinExistence type="predicted"/>
<name>A0A5E5APP3_9BURK</name>
<dbReference type="EMBL" id="CABPSP010000020">
    <property type="protein sequence ID" value="VVE74977.1"/>
    <property type="molecule type" value="Genomic_DNA"/>
</dbReference>
<gene>
    <name evidence="2" type="primary">bmaC_4</name>
    <name evidence="2" type="ORF">PAN31117_05050</name>
</gene>
<dbReference type="PANTHER" id="PTHR35037:SF3">
    <property type="entry name" value="C-TERMINAL REGION OF AIDA-LIKE PROTEIN"/>
    <property type="match status" value="1"/>
</dbReference>
<dbReference type="PANTHER" id="PTHR35037">
    <property type="entry name" value="C-TERMINAL REGION OF AIDA-LIKE PROTEIN"/>
    <property type="match status" value="1"/>
</dbReference>
<reference evidence="2 3" key="1">
    <citation type="submission" date="2019-08" db="EMBL/GenBank/DDBJ databases">
        <authorList>
            <person name="Peeters C."/>
        </authorList>
    </citation>
    <scope>NUCLEOTIDE SEQUENCE [LARGE SCALE GENOMIC DNA]</scope>
    <source>
        <strain evidence="2 3">LMG 31117</strain>
    </source>
</reference>
<dbReference type="Gene3D" id="2.40.128.130">
    <property type="entry name" value="Autotransporter beta-domain"/>
    <property type="match status" value="1"/>
</dbReference>
<dbReference type="SUPFAM" id="SSF103515">
    <property type="entry name" value="Autotransporter"/>
    <property type="match status" value="1"/>
</dbReference>
<evidence type="ECO:0000259" key="1">
    <source>
        <dbReference type="PROSITE" id="PS51208"/>
    </source>
</evidence>
<evidence type="ECO:0000313" key="3">
    <source>
        <dbReference type="Proteomes" id="UP000383122"/>
    </source>
</evidence>
<dbReference type="InterPro" id="IPR036709">
    <property type="entry name" value="Autotransporte_beta_dom_sf"/>
</dbReference>
<dbReference type="InterPro" id="IPR005546">
    <property type="entry name" value="Autotransporte_beta"/>
</dbReference>
<protein>
    <submittedName>
        <fullName evidence="2">Adhesin BmaC autotransporter</fullName>
    </submittedName>
</protein>